<gene>
    <name evidence="3" type="ORF">FIBSPDRAFT_747774</name>
</gene>
<dbReference type="SFLD" id="SFLDG01021">
    <property type="entry name" value="Trichodiene_Synthase_Like"/>
    <property type="match status" value="1"/>
</dbReference>
<dbReference type="GO" id="GO:0016838">
    <property type="term" value="F:carbon-oxygen lyase activity, acting on phosphates"/>
    <property type="evidence" value="ECO:0007669"/>
    <property type="project" value="InterPro"/>
</dbReference>
<evidence type="ECO:0000256" key="1">
    <source>
        <dbReference type="ARBA" id="ARBA00007946"/>
    </source>
</evidence>
<reference evidence="3 4" key="1">
    <citation type="journal article" date="2016" name="Mol. Biol. Evol.">
        <title>Comparative Genomics of Early-Diverging Mushroom-Forming Fungi Provides Insights into the Origins of Lignocellulose Decay Capabilities.</title>
        <authorList>
            <person name="Nagy L.G."/>
            <person name="Riley R."/>
            <person name="Tritt A."/>
            <person name="Adam C."/>
            <person name="Daum C."/>
            <person name="Floudas D."/>
            <person name="Sun H."/>
            <person name="Yadav J.S."/>
            <person name="Pangilinan J."/>
            <person name="Larsson K.H."/>
            <person name="Matsuura K."/>
            <person name="Barry K."/>
            <person name="Labutti K."/>
            <person name="Kuo R."/>
            <person name="Ohm R.A."/>
            <person name="Bhattacharya S.S."/>
            <person name="Shirouzu T."/>
            <person name="Yoshinaga Y."/>
            <person name="Martin F.M."/>
            <person name="Grigoriev I.V."/>
            <person name="Hibbett D.S."/>
        </authorList>
    </citation>
    <scope>NUCLEOTIDE SEQUENCE [LARGE SCALE GENOMIC DNA]</scope>
    <source>
        <strain evidence="3 4">CBS 109695</strain>
    </source>
</reference>
<evidence type="ECO:0000256" key="2">
    <source>
        <dbReference type="ARBA" id="ARBA00023239"/>
    </source>
</evidence>
<dbReference type="SFLD" id="SFLDS00005">
    <property type="entry name" value="Isoprenoid_Synthase_Type_I"/>
    <property type="match status" value="1"/>
</dbReference>
<dbReference type="InterPro" id="IPR008949">
    <property type="entry name" value="Isoprenoid_synthase_dom_sf"/>
</dbReference>
<comment type="similarity">
    <text evidence="1">Belongs to the trichodiene synthase family.</text>
</comment>
<dbReference type="Proteomes" id="UP000076532">
    <property type="component" value="Unassembled WGS sequence"/>
</dbReference>
<keyword evidence="2" id="KW-0456">Lyase</keyword>
<dbReference type="EMBL" id="KV417587">
    <property type="protein sequence ID" value="KZP17002.1"/>
    <property type="molecule type" value="Genomic_DNA"/>
</dbReference>
<organism evidence="3 4">
    <name type="scientific">Athelia psychrophila</name>
    <dbReference type="NCBI Taxonomy" id="1759441"/>
    <lineage>
        <taxon>Eukaryota</taxon>
        <taxon>Fungi</taxon>
        <taxon>Dikarya</taxon>
        <taxon>Basidiomycota</taxon>
        <taxon>Agaricomycotina</taxon>
        <taxon>Agaricomycetes</taxon>
        <taxon>Agaricomycetidae</taxon>
        <taxon>Atheliales</taxon>
        <taxon>Atheliaceae</taxon>
        <taxon>Athelia</taxon>
    </lineage>
</organism>
<protein>
    <submittedName>
        <fullName evidence="3">Terpenoid synthase</fullName>
    </submittedName>
</protein>
<keyword evidence="4" id="KW-1185">Reference proteome</keyword>
<dbReference type="SUPFAM" id="SSF48576">
    <property type="entry name" value="Terpenoid synthases"/>
    <property type="match status" value="1"/>
</dbReference>
<dbReference type="STRING" id="436010.A0A166FNK8"/>
<proteinExistence type="inferred from homology"/>
<evidence type="ECO:0000313" key="4">
    <source>
        <dbReference type="Proteomes" id="UP000076532"/>
    </source>
</evidence>
<accession>A0A166FNK8</accession>
<dbReference type="OrthoDB" id="2998174at2759"/>
<dbReference type="AlphaFoldDB" id="A0A166FNK8"/>
<dbReference type="Pfam" id="PF06330">
    <property type="entry name" value="TRI5"/>
    <property type="match status" value="1"/>
</dbReference>
<dbReference type="Gene3D" id="1.10.600.10">
    <property type="entry name" value="Farnesyl Diphosphate Synthase"/>
    <property type="match status" value="1"/>
</dbReference>
<dbReference type="InterPro" id="IPR024652">
    <property type="entry name" value="Trichodiene_synth"/>
</dbReference>
<sequence length="235" mass="27187">MISGHLKNPATQKWICLYTAFIIYFDDILEKDASMVREFQQRFLAGRPQENALLDQYAVFVRKAWIHFHPACANLVVTSILDFITGLLIDAENPSIEVHKHAVNYPRWMRTLNGGSRAFAFFIFPPEIPLEHYIQVISDTHSIIDDVNDLLSFYKEEMRGETTNQVSLLAQLAGKTKLEALRQLSSGSIERIRRSRDVLSKHSDAYDIYVKHFLPGYVRYYITEKRYKLGDLDLA</sequence>
<name>A0A166FNK8_9AGAM</name>
<evidence type="ECO:0000313" key="3">
    <source>
        <dbReference type="EMBL" id="KZP17002.1"/>
    </source>
</evidence>